<feature type="chain" id="PRO_5041442284" description="Ricin B lectin domain-containing protein" evidence="1">
    <location>
        <begin position="25"/>
        <end position="160"/>
    </location>
</feature>
<keyword evidence="1" id="KW-0732">Signal</keyword>
<sequence>MAFPQRLVPLSLLLLALTLYSVSPHGIVRRKIYVIRSTGPHGLVLDATNPSLLTVQYFTGFKPQLWTFEPGSKPGFYYIINESQGKVLDYNRPASWNLVLANRDNSLHQQWNLDSTGKITNAALSKNIDIWGATFTPGTQVGLWHDGDYPNQKFALEEKS</sequence>
<dbReference type="AlphaFoldDB" id="A0AA38M9D0"/>
<evidence type="ECO:0000313" key="3">
    <source>
        <dbReference type="EMBL" id="KAJ3648021.1"/>
    </source>
</evidence>
<feature type="domain" description="Ricin B lectin" evidence="2">
    <location>
        <begin position="30"/>
        <end position="157"/>
    </location>
</feature>
<dbReference type="Pfam" id="PF14200">
    <property type="entry name" value="RicinB_lectin_2"/>
    <property type="match status" value="1"/>
</dbReference>
<accession>A0AA38M9D0</accession>
<keyword evidence="4" id="KW-1185">Reference proteome</keyword>
<comment type="caution">
    <text evidence="3">The sequence shown here is derived from an EMBL/GenBank/DDBJ whole genome shotgun (WGS) entry which is preliminary data.</text>
</comment>
<dbReference type="InterPro" id="IPR035992">
    <property type="entry name" value="Ricin_B-like_lectins"/>
</dbReference>
<protein>
    <recommendedName>
        <fullName evidence="2">Ricin B lectin domain-containing protein</fullName>
    </recommendedName>
</protein>
<dbReference type="EMBL" id="JALNTZ010000006">
    <property type="protein sequence ID" value="KAJ3648021.1"/>
    <property type="molecule type" value="Genomic_DNA"/>
</dbReference>
<evidence type="ECO:0000313" key="4">
    <source>
        <dbReference type="Proteomes" id="UP001168821"/>
    </source>
</evidence>
<reference evidence="3" key="1">
    <citation type="journal article" date="2023" name="G3 (Bethesda)">
        <title>Whole genome assemblies of Zophobas morio and Tenebrio molitor.</title>
        <authorList>
            <person name="Kaur S."/>
            <person name="Stinson S.A."/>
            <person name="diCenzo G.C."/>
        </authorList>
    </citation>
    <scope>NUCLEOTIDE SEQUENCE</scope>
    <source>
        <strain evidence="3">QUZm001</strain>
    </source>
</reference>
<dbReference type="CDD" id="cd00161">
    <property type="entry name" value="beta-trefoil_Ricin-like"/>
    <property type="match status" value="1"/>
</dbReference>
<evidence type="ECO:0000259" key="2">
    <source>
        <dbReference type="SMART" id="SM00458"/>
    </source>
</evidence>
<organism evidence="3 4">
    <name type="scientific">Zophobas morio</name>
    <dbReference type="NCBI Taxonomy" id="2755281"/>
    <lineage>
        <taxon>Eukaryota</taxon>
        <taxon>Metazoa</taxon>
        <taxon>Ecdysozoa</taxon>
        <taxon>Arthropoda</taxon>
        <taxon>Hexapoda</taxon>
        <taxon>Insecta</taxon>
        <taxon>Pterygota</taxon>
        <taxon>Neoptera</taxon>
        <taxon>Endopterygota</taxon>
        <taxon>Coleoptera</taxon>
        <taxon>Polyphaga</taxon>
        <taxon>Cucujiformia</taxon>
        <taxon>Tenebrionidae</taxon>
        <taxon>Zophobas</taxon>
    </lineage>
</organism>
<feature type="signal peptide" evidence="1">
    <location>
        <begin position="1"/>
        <end position="24"/>
    </location>
</feature>
<dbReference type="Proteomes" id="UP001168821">
    <property type="component" value="Unassembled WGS sequence"/>
</dbReference>
<dbReference type="InterPro" id="IPR000772">
    <property type="entry name" value="Ricin_B_lectin"/>
</dbReference>
<dbReference type="SUPFAM" id="SSF50370">
    <property type="entry name" value="Ricin B-like lectins"/>
    <property type="match status" value="1"/>
</dbReference>
<dbReference type="Gene3D" id="2.80.10.50">
    <property type="match status" value="1"/>
</dbReference>
<name>A0AA38M9D0_9CUCU</name>
<gene>
    <name evidence="3" type="ORF">Zmor_019857</name>
</gene>
<proteinExistence type="predicted"/>
<evidence type="ECO:0000256" key="1">
    <source>
        <dbReference type="SAM" id="SignalP"/>
    </source>
</evidence>
<dbReference type="SMART" id="SM00458">
    <property type="entry name" value="RICIN"/>
    <property type="match status" value="1"/>
</dbReference>